<feature type="transmembrane region" description="Helical" evidence="1">
    <location>
        <begin position="47"/>
        <end position="68"/>
    </location>
</feature>
<dbReference type="OrthoDB" id="1188911at2"/>
<reference evidence="2 3" key="1">
    <citation type="submission" date="2018-09" db="EMBL/GenBank/DDBJ databases">
        <title>Genome sequencing of strain 6GH32-13.</title>
        <authorList>
            <person name="Weon H.-Y."/>
            <person name="Heo J."/>
            <person name="Kwon S.-W."/>
        </authorList>
    </citation>
    <scope>NUCLEOTIDE SEQUENCE [LARGE SCALE GENOMIC DNA]</scope>
    <source>
        <strain evidence="2 3">5GH32-13</strain>
    </source>
</reference>
<keyword evidence="3" id="KW-1185">Reference proteome</keyword>
<keyword evidence="1" id="KW-0472">Membrane</keyword>
<dbReference type="EMBL" id="CP032157">
    <property type="protein sequence ID" value="AXY72574.1"/>
    <property type="molecule type" value="Genomic_DNA"/>
</dbReference>
<evidence type="ECO:0000256" key="1">
    <source>
        <dbReference type="SAM" id="Phobius"/>
    </source>
</evidence>
<sequence length="132" mass="14434">MLTKKKNLHLLISAIIIIVVALAYGLFPNTMLPILFDFKVESVDLNNAFRATMGLYTGMVALWVMGVFKPCYWRAATLSNVFFMIGLASGRIISLLVDGVPSTSFSAGLALELALGLWGISNLNKYRSTADQ</sequence>
<organism evidence="2 3">
    <name type="scientific">Paraflavitalea soli</name>
    <dbReference type="NCBI Taxonomy" id="2315862"/>
    <lineage>
        <taxon>Bacteria</taxon>
        <taxon>Pseudomonadati</taxon>
        <taxon>Bacteroidota</taxon>
        <taxon>Chitinophagia</taxon>
        <taxon>Chitinophagales</taxon>
        <taxon>Chitinophagaceae</taxon>
        <taxon>Paraflavitalea</taxon>
    </lineage>
</organism>
<name>A0A3B7ME31_9BACT</name>
<dbReference type="AlphaFoldDB" id="A0A3B7ME31"/>
<evidence type="ECO:0000313" key="3">
    <source>
        <dbReference type="Proteomes" id="UP000263900"/>
    </source>
</evidence>
<feature type="transmembrane region" description="Helical" evidence="1">
    <location>
        <begin position="103"/>
        <end position="120"/>
    </location>
</feature>
<dbReference type="KEGG" id="pseg:D3H65_00655"/>
<dbReference type="RefSeq" id="WP_119048412.1">
    <property type="nucleotide sequence ID" value="NZ_CP032157.1"/>
</dbReference>
<dbReference type="Proteomes" id="UP000263900">
    <property type="component" value="Chromosome"/>
</dbReference>
<keyword evidence="1" id="KW-0812">Transmembrane</keyword>
<keyword evidence="1" id="KW-1133">Transmembrane helix</keyword>
<dbReference type="Pfam" id="PF14248">
    <property type="entry name" value="DUF4345"/>
    <property type="match status" value="1"/>
</dbReference>
<protein>
    <submittedName>
        <fullName evidence="2">DUF4345 domain-containing protein</fullName>
    </submittedName>
</protein>
<feature type="transmembrane region" description="Helical" evidence="1">
    <location>
        <begin position="7"/>
        <end position="27"/>
    </location>
</feature>
<gene>
    <name evidence="2" type="ORF">D3H65_00655</name>
</gene>
<dbReference type="InterPro" id="IPR025597">
    <property type="entry name" value="DUF4345"/>
</dbReference>
<proteinExistence type="predicted"/>
<evidence type="ECO:0000313" key="2">
    <source>
        <dbReference type="EMBL" id="AXY72574.1"/>
    </source>
</evidence>
<feature type="transmembrane region" description="Helical" evidence="1">
    <location>
        <begin position="75"/>
        <end position="97"/>
    </location>
</feature>
<accession>A0A3B7ME31</accession>